<dbReference type="InterPro" id="IPR021153">
    <property type="entry name" value="HrcA_C"/>
</dbReference>
<dbReference type="GO" id="GO:0003700">
    <property type="term" value="F:DNA-binding transcription factor activity"/>
    <property type="evidence" value="ECO:0007669"/>
    <property type="project" value="InterPro"/>
</dbReference>
<dbReference type="InterPro" id="IPR036390">
    <property type="entry name" value="WH_DNA-bd_sf"/>
</dbReference>
<dbReference type="InterPro" id="IPR002571">
    <property type="entry name" value="HrcA"/>
</dbReference>
<evidence type="ECO:0000256" key="1">
    <source>
        <dbReference type="ARBA" id="ARBA00022491"/>
    </source>
</evidence>
<dbReference type="PANTHER" id="PTHR34824">
    <property type="entry name" value="HEAT-INDUCIBLE TRANSCRIPTION REPRESSOR HRCA"/>
    <property type="match status" value="1"/>
</dbReference>
<name>A0A1F7TXQ4_9BACT</name>
<dbReference type="AlphaFoldDB" id="A0A1F7TXQ4"/>
<dbReference type="InterPro" id="IPR001034">
    <property type="entry name" value="DeoR_HTH"/>
</dbReference>
<dbReference type="Gene3D" id="3.30.450.40">
    <property type="match status" value="1"/>
</dbReference>
<organism evidence="6 7">
    <name type="scientific">Candidatus Uhrbacteria bacterium RIFCSPHIGHO2_02_FULL_53_13</name>
    <dbReference type="NCBI Taxonomy" id="1802389"/>
    <lineage>
        <taxon>Bacteria</taxon>
        <taxon>Candidatus Uhriibacteriota</taxon>
    </lineage>
</organism>
<evidence type="ECO:0000259" key="5">
    <source>
        <dbReference type="SMART" id="SM00420"/>
    </source>
</evidence>
<evidence type="ECO:0000313" key="7">
    <source>
        <dbReference type="Proteomes" id="UP000177097"/>
    </source>
</evidence>
<gene>
    <name evidence="6" type="ORF">A3C17_02345</name>
</gene>
<dbReference type="InterPro" id="IPR029016">
    <property type="entry name" value="GAF-like_dom_sf"/>
</dbReference>
<accession>A0A1F7TXQ4</accession>
<evidence type="ECO:0000313" key="6">
    <source>
        <dbReference type="EMBL" id="OGL70801.1"/>
    </source>
</evidence>
<evidence type="ECO:0000256" key="3">
    <source>
        <dbReference type="ARBA" id="ARBA00023016"/>
    </source>
</evidence>
<dbReference type="GO" id="GO:0003677">
    <property type="term" value="F:DNA binding"/>
    <property type="evidence" value="ECO:0007669"/>
    <property type="project" value="InterPro"/>
</dbReference>
<evidence type="ECO:0000256" key="4">
    <source>
        <dbReference type="ARBA" id="ARBA00023163"/>
    </source>
</evidence>
<keyword evidence="2" id="KW-0805">Transcription regulation</keyword>
<reference evidence="6 7" key="1">
    <citation type="journal article" date="2016" name="Nat. Commun.">
        <title>Thousands of microbial genomes shed light on interconnected biogeochemical processes in an aquifer system.</title>
        <authorList>
            <person name="Anantharaman K."/>
            <person name="Brown C.T."/>
            <person name="Hug L.A."/>
            <person name="Sharon I."/>
            <person name="Castelle C.J."/>
            <person name="Probst A.J."/>
            <person name="Thomas B.C."/>
            <person name="Singh A."/>
            <person name="Wilkins M.J."/>
            <person name="Karaoz U."/>
            <person name="Brodie E.L."/>
            <person name="Williams K.H."/>
            <person name="Hubbard S.S."/>
            <person name="Banfield J.F."/>
        </authorList>
    </citation>
    <scope>NUCLEOTIDE SEQUENCE [LARGE SCALE GENOMIC DNA]</scope>
</reference>
<dbReference type="STRING" id="1802389.A3C17_02345"/>
<keyword evidence="4" id="KW-0804">Transcription</keyword>
<feature type="domain" description="HTH deoR-type" evidence="5">
    <location>
        <begin position="4"/>
        <end position="63"/>
    </location>
</feature>
<protein>
    <recommendedName>
        <fullName evidence="5">HTH deoR-type domain-containing protein</fullName>
    </recommendedName>
</protein>
<dbReference type="GO" id="GO:0045892">
    <property type="term" value="P:negative regulation of DNA-templated transcription"/>
    <property type="evidence" value="ECO:0007669"/>
    <property type="project" value="TreeGrafter"/>
</dbReference>
<dbReference type="Gene3D" id="1.10.10.10">
    <property type="entry name" value="Winged helix-like DNA-binding domain superfamily/Winged helix DNA-binding domain"/>
    <property type="match status" value="1"/>
</dbReference>
<keyword evidence="1" id="KW-0678">Repressor</keyword>
<proteinExistence type="predicted"/>
<dbReference type="InterPro" id="IPR036388">
    <property type="entry name" value="WH-like_DNA-bd_sf"/>
</dbReference>
<dbReference type="SUPFAM" id="SSF46785">
    <property type="entry name" value="Winged helix' DNA-binding domain"/>
    <property type="match status" value="1"/>
</dbReference>
<dbReference type="SMART" id="SM00420">
    <property type="entry name" value="HTH_DEOR"/>
    <property type="match status" value="1"/>
</dbReference>
<keyword evidence="3" id="KW-0346">Stress response</keyword>
<dbReference type="Pfam" id="PF08279">
    <property type="entry name" value="HTH_11"/>
    <property type="match status" value="1"/>
</dbReference>
<comment type="caution">
    <text evidence="6">The sequence shown here is derived from an EMBL/GenBank/DDBJ whole genome shotgun (WGS) entry which is preliminary data.</text>
</comment>
<dbReference type="SUPFAM" id="SSF55781">
    <property type="entry name" value="GAF domain-like"/>
    <property type="match status" value="1"/>
</dbReference>
<dbReference type="PANTHER" id="PTHR34824:SF1">
    <property type="entry name" value="HEAT-INDUCIBLE TRANSCRIPTION REPRESSOR HRCA"/>
    <property type="match status" value="1"/>
</dbReference>
<dbReference type="Proteomes" id="UP000177097">
    <property type="component" value="Unassembled WGS sequence"/>
</dbReference>
<dbReference type="EMBL" id="MGDX01000024">
    <property type="protein sequence ID" value="OGL70801.1"/>
    <property type="molecule type" value="Genomic_DNA"/>
</dbReference>
<dbReference type="Pfam" id="PF01628">
    <property type="entry name" value="HrcA"/>
    <property type="match status" value="1"/>
</dbReference>
<sequence>MTERQQQLLKLLVDTYIKTAEPVSSQFLAEQGGFGVSSATIRNDLVALEERGYVKAPHTSAGRIPTDKGYRFYIEWFVKSPQPTERARKQLQAGWHEGEDRHLHRLMRELSDLTHTAVVISNGPDESYATGISHLLLHPEFRDFEMIALLGEMLDRRERWLKQLWKRVGDEIIVLIGDEGPFGDQIASMSLVYHPAHDPGLISLIGPVRMDYRRNLAILQEVQRMLNKHVYG</sequence>
<dbReference type="InterPro" id="IPR013196">
    <property type="entry name" value="HTH_11"/>
</dbReference>
<evidence type="ECO:0000256" key="2">
    <source>
        <dbReference type="ARBA" id="ARBA00023015"/>
    </source>
</evidence>